<protein>
    <recommendedName>
        <fullName evidence="8">MADF domain-containing protein</fullName>
    </recommendedName>
</protein>
<evidence type="ECO:0000256" key="2">
    <source>
        <dbReference type="SAM" id="MobiDB-lite"/>
    </source>
</evidence>
<dbReference type="CDD" id="cd00167">
    <property type="entry name" value="SANT"/>
    <property type="match status" value="1"/>
</dbReference>
<comment type="subcellular location">
    <subcellularLocation>
        <location evidence="1">Nucleus</location>
    </subcellularLocation>
</comment>
<dbReference type="EMBL" id="JAVRBK010000002">
    <property type="protein sequence ID" value="KAK5647759.1"/>
    <property type="molecule type" value="Genomic_DNA"/>
</dbReference>
<evidence type="ECO:0000256" key="1">
    <source>
        <dbReference type="PROSITE-ProRule" id="PRU00371"/>
    </source>
</evidence>
<dbReference type="InterPro" id="IPR013783">
    <property type="entry name" value="Ig-like_fold"/>
</dbReference>
<dbReference type="PANTHER" id="PTHR21261">
    <property type="entry name" value="BEAT PROTEIN"/>
    <property type="match status" value="1"/>
</dbReference>
<feature type="domain" description="BESS" evidence="5">
    <location>
        <begin position="181"/>
        <end position="220"/>
    </location>
</feature>
<comment type="caution">
    <text evidence="6">The sequence shown here is derived from an EMBL/GenBank/DDBJ whole genome shotgun (WGS) entry which is preliminary data.</text>
</comment>
<dbReference type="Pfam" id="PF02944">
    <property type="entry name" value="BESS"/>
    <property type="match status" value="1"/>
</dbReference>
<dbReference type="Proteomes" id="UP001329430">
    <property type="component" value="Chromosome 2"/>
</dbReference>
<evidence type="ECO:0000259" key="5">
    <source>
        <dbReference type="PROSITE" id="PS51031"/>
    </source>
</evidence>
<feature type="region of interest" description="Disordered" evidence="2">
    <location>
        <begin position="235"/>
        <end position="317"/>
    </location>
</feature>
<dbReference type="GO" id="GO:0003677">
    <property type="term" value="F:DNA binding"/>
    <property type="evidence" value="ECO:0007669"/>
    <property type="project" value="InterPro"/>
</dbReference>
<dbReference type="InterPro" id="IPR001005">
    <property type="entry name" value="SANT/Myb"/>
</dbReference>
<name>A0AAN7VPA9_9COLE</name>
<evidence type="ECO:0008006" key="8">
    <source>
        <dbReference type="Google" id="ProtNLM"/>
    </source>
</evidence>
<feature type="domain" description="Ig-like" evidence="3">
    <location>
        <begin position="360"/>
        <end position="463"/>
    </location>
</feature>
<dbReference type="PROSITE" id="PS50835">
    <property type="entry name" value="IG_LIKE"/>
    <property type="match status" value="1"/>
</dbReference>
<keyword evidence="1" id="KW-0539">Nucleus</keyword>
<evidence type="ECO:0000313" key="7">
    <source>
        <dbReference type="Proteomes" id="UP001329430"/>
    </source>
</evidence>
<accession>A0AAN7VPA9</accession>
<dbReference type="PROSITE" id="PS51031">
    <property type="entry name" value="BESS"/>
    <property type="match status" value="1"/>
</dbReference>
<keyword evidence="7" id="KW-1185">Reference proteome</keyword>
<dbReference type="SMART" id="SM00595">
    <property type="entry name" value="MADF"/>
    <property type="match status" value="1"/>
</dbReference>
<dbReference type="PANTHER" id="PTHR21261:SF17">
    <property type="entry name" value="BEAT VI"/>
    <property type="match status" value="1"/>
</dbReference>
<feature type="compositionally biased region" description="Basic and acidic residues" evidence="2">
    <location>
        <begin position="148"/>
        <end position="158"/>
    </location>
</feature>
<sequence length="492" mass="55093">MNFIKHNEQEFNEKLVDAVEKYSCLYNYKLAEYSRKDVTEKAWAAVAKEVNDTVNSCKQKWKNVRSAFVRNLKSAPSGSSAKSKKPYYLNDSLQFLLPFVKTNAPDSDTQGNITSPVARGTEHIESENESESENLEVQNEIPVEDNQPIERESTKRKSDVLDPDRAFVEFCESRKNRSENEDPNKMFLLSLLPEVDQMNPQQTRRFKRQVMNLIDEILDGPLSVIASNANYGQSPTFHTGSRPSSASSSIHTLTGYTQGGNEWSSRNTIPTPLPSPSNSDIENRGANHTSTTHSRAPNSNSSEHQLPNVSRSNSREVTLTNVERETSGEFKCEVSADAPLFHTEIRAAHLLVADIPDDGPILTTQLQKVAPGAKIKANCTSPPAYPAVNITWFVNDVEVHTKFGVHIQRSTERYNLAIPQLETVHSVIAIKAVPDIFKNGKLKLRCLATMFTLYRRTEELEVQEDAPLLALIMVPTTQSSEDIYVSSMQMAF</sequence>
<proteinExistence type="predicted"/>
<feature type="compositionally biased region" description="Polar residues" evidence="2">
    <location>
        <begin position="106"/>
        <end position="115"/>
    </location>
</feature>
<dbReference type="AlphaFoldDB" id="A0AAN7VPA9"/>
<dbReference type="Gene3D" id="2.60.40.10">
    <property type="entry name" value="Immunoglobulins"/>
    <property type="match status" value="1"/>
</dbReference>
<dbReference type="InterPro" id="IPR007110">
    <property type="entry name" value="Ig-like_dom"/>
</dbReference>
<evidence type="ECO:0000259" key="3">
    <source>
        <dbReference type="PROSITE" id="PS50835"/>
    </source>
</evidence>
<dbReference type="PROSITE" id="PS51029">
    <property type="entry name" value="MADF"/>
    <property type="match status" value="1"/>
</dbReference>
<dbReference type="Pfam" id="PF10545">
    <property type="entry name" value="MADF_DNA_bdg"/>
    <property type="match status" value="1"/>
</dbReference>
<evidence type="ECO:0000259" key="4">
    <source>
        <dbReference type="PROSITE" id="PS51029"/>
    </source>
</evidence>
<gene>
    <name evidence="6" type="ORF">RI129_002651</name>
</gene>
<dbReference type="GO" id="GO:0005634">
    <property type="term" value="C:nucleus"/>
    <property type="evidence" value="ECO:0007669"/>
    <property type="project" value="UniProtKB-SubCell"/>
</dbReference>
<feature type="region of interest" description="Disordered" evidence="2">
    <location>
        <begin position="106"/>
        <end position="158"/>
    </location>
</feature>
<organism evidence="6 7">
    <name type="scientific">Pyrocoelia pectoralis</name>
    <dbReference type="NCBI Taxonomy" id="417401"/>
    <lineage>
        <taxon>Eukaryota</taxon>
        <taxon>Metazoa</taxon>
        <taxon>Ecdysozoa</taxon>
        <taxon>Arthropoda</taxon>
        <taxon>Hexapoda</taxon>
        <taxon>Insecta</taxon>
        <taxon>Pterygota</taxon>
        <taxon>Neoptera</taxon>
        <taxon>Endopterygota</taxon>
        <taxon>Coleoptera</taxon>
        <taxon>Polyphaga</taxon>
        <taxon>Elateriformia</taxon>
        <taxon>Elateroidea</taxon>
        <taxon>Lampyridae</taxon>
        <taxon>Lampyrinae</taxon>
        <taxon>Pyrocoelia</taxon>
    </lineage>
</organism>
<dbReference type="InterPro" id="IPR004210">
    <property type="entry name" value="BESS_motif"/>
</dbReference>
<dbReference type="InterPro" id="IPR006578">
    <property type="entry name" value="MADF-dom"/>
</dbReference>
<evidence type="ECO:0000313" key="6">
    <source>
        <dbReference type="EMBL" id="KAK5647759.1"/>
    </source>
</evidence>
<reference evidence="6 7" key="1">
    <citation type="journal article" date="2024" name="Insects">
        <title>An Improved Chromosome-Level Genome Assembly of the Firefly Pyrocoelia pectoralis.</title>
        <authorList>
            <person name="Fu X."/>
            <person name="Meyer-Rochow V.B."/>
            <person name="Ballantyne L."/>
            <person name="Zhu X."/>
        </authorList>
    </citation>
    <scope>NUCLEOTIDE SEQUENCE [LARGE SCALE GENOMIC DNA]</scope>
    <source>
        <strain evidence="6">XCY_ONT2</strain>
    </source>
</reference>
<feature type="domain" description="MADF" evidence="4">
    <location>
        <begin position="14"/>
        <end position="101"/>
    </location>
</feature>